<feature type="active site" evidence="8">
    <location>
        <position position="41"/>
    </location>
</feature>
<dbReference type="PANTHER" id="PTHR43860">
    <property type="entry name" value="BETAINE ALDEHYDE DEHYDROGENASE"/>
    <property type="match status" value="1"/>
</dbReference>
<keyword evidence="11" id="KW-1185">Reference proteome</keyword>
<evidence type="ECO:0000256" key="6">
    <source>
        <dbReference type="ARBA" id="ARBA00047421"/>
    </source>
</evidence>
<feature type="domain" description="Aldehyde dehydrogenase" evidence="10">
    <location>
        <begin position="158"/>
        <end position="217"/>
    </location>
</feature>
<protein>
    <recommendedName>
        <fullName evidence="5">aminobutyraldehyde dehydrogenase</fullName>
        <ecNumber evidence="5">1.2.1.19</ecNumber>
    </recommendedName>
</protein>
<dbReference type="EC" id="1.2.1.19" evidence="5"/>
<dbReference type="SUPFAM" id="SSF53720">
    <property type="entry name" value="ALDH-like"/>
    <property type="match status" value="1"/>
</dbReference>
<sequence length="245" mass="27749">MLNSTVYLVELLWKSYLFKEIADICQEVDLPPGVLNPVLMELGGKSPLIVFDDANLDTGDSVTIKSYKGDCFLQSDKWSSAFSSATSRFLVHENFPFALIEKLVEWFKNIKISDPLERGCRLGPVVSKEQHKKILKFSSTAASEGATILQVRMRHAIELRYGLGAAVISNDVERCDRIRQLTSLSFIKAPWAGVKDSGFGRELGEWGLDKYLSVKQVTRHTSKERWGWMVQIPPYYKYMMNTALS</sequence>
<comment type="catalytic activity">
    <reaction evidence="6">
        <text>3-aminopropanal + NAD(+) + H2O = beta-alanine + NADH + 2 H(+)</text>
        <dbReference type="Rhea" id="RHEA:30695"/>
        <dbReference type="ChEBI" id="CHEBI:15377"/>
        <dbReference type="ChEBI" id="CHEBI:15378"/>
        <dbReference type="ChEBI" id="CHEBI:57540"/>
        <dbReference type="ChEBI" id="CHEBI:57945"/>
        <dbReference type="ChEBI" id="CHEBI:57966"/>
        <dbReference type="ChEBI" id="CHEBI:58374"/>
    </reaction>
    <physiologicalReaction direction="left-to-right" evidence="6">
        <dbReference type="Rhea" id="RHEA:30696"/>
    </physiologicalReaction>
</comment>
<evidence type="ECO:0000313" key="11">
    <source>
        <dbReference type="Proteomes" id="UP000504610"/>
    </source>
</evidence>
<organism evidence="11 12">
    <name type="scientific">Raphanus sativus</name>
    <name type="common">Radish</name>
    <name type="synonym">Raphanus raphanistrum var. sativus</name>
    <dbReference type="NCBI Taxonomy" id="3726"/>
    <lineage>
        <taxon>Eukaryota</taxon>
        <taxon>Viridiplantae</taxon>
        <taxon>Streptophyta</taxon>
        <taxon>Embryophyta</taxon>
        <taxon>Tracheophyta</taxon>
        <taxon>Spermatophyta</taxon>
        <taxon>Magnoliopsida</taxon>
        <taxon>eudicotyledons</taxon>
        <taxon>Gunneridae</taxon>
        <taxon>Pentapetalae</taxon>
        <taxon>rosids</taxon>
        <taxon>malvids</taxon>
        <taxon>Brassicales</taxon>
        <taxon>Brassicaceae</taxon>
        <taxon>Brassiceae</taxon>
        <taxon>Raphanus</taxon>
    </lineage>
</organism>
<reference evidence="11" key="1">
    <citation type="journal article" date="2019" name="Database">
        <title>The radish genome database (RadishGD): an integrated information resource for radish genomics.</title>
        <authorList>
            <person name="Yu H.J."/>
            <person name="Baek S."/>
            <person name="Lee Y.J."/>
            <person name="Cho A."/>
            <person name="Mun J.H."/>
        </authorList>
    </citation>
    <scope>NUCLEOTIDE SEQUENCE [LARGE SCALE GENOMIC DNA]</scope>
    <source>
        <strain evidence="11">cv. WK10039</strain>
    </source>
</reference>
<dbReference type="InterPro" id="IPR015590">
    <property type="entry name" value="Aldehyde_DH_dom"/>
</dbReference>
<dbReference type="GeneID" id="108835320"/>
<evidence type="ECO:0000256" key="9">
    <source>
        <dbReference type="RuleBase" id="RU003345"/>
    </source>
</evidence>
<evidence type="ECO:0000256" key="1">
    <source>
        <dbReference type="ARBA" id="ARBA00009986"/>
    </source>
</evidence>
<dbReference type="Proteomes" id="UP000504610">
    <property type="component" value="Chromosome 7"/>
</dbReference>
<dbReference type="InterPro" id="IPR016161">
    <property type="entry name" value="Ald_DH/histidinol_DH"/>
</dbReference>
<proteinExistence type="inferred from homology"/>
<dbReference type="Gene3D" id="3.40.309.10">
    <property type="entry name" value="Aldehyde Dehydrogenase, Chain A, domain 2"/>
    <property type="match status" value="2"/>
</dbReference>
<evidence type="ECO:0000256" key="7">
    <source>
        <dbReference type="ARBA" id="ARBA00049215"/>
    </source>
</evidence>
<dbReference type="PROSITE" id="PS00687">
    <property type="entry name" value="ALDEHYDE_DEHYDR_GLU"/>
    <property type="match status" value="1"/>
</dbReference>
<name>A0A9W3C6Z7_RAPSA</name>
<dbReference type="KEGG" id="rsz:108835320"/>
<dbReference type="InterPro" id="IPR029510">
    <property type="entry name" value="Ald_DH_CS_GLU"/>
</dbReference>
<dbReference type="GO" id="GO:0019145">
    <property type="term" value="F:aminobutyraldehyde dehydrogenase (NAD+) activity"/>
    <property type="evidence" value="ECO:0007669"/>
    <property type="project" value="UniProtKB-EC"/>
</dbReference>
<keyword evidence="2 9" id="KW-0560">Oxidoreductase</keyword>
<evidence type="ECO:0000256" key="5">
    <source>
        <dbReference type="ARBA" id="ARBA00039138"/>
    </source>
</evidence>
<comment type="similarity">
    <text evidence="1 9">Belongs to the aldehyde dehydrogenase family.</text>
</comment>
<comment type="catalytic activity">
    <reaction evidence="7">
        <text>4-aminobutanal + NAD(+) + H2O = 4-aminobutanoate + NADH + 2 H(+)</text>
        <dbReference type="Rhea" id="RHEA:19105"/>
        <dbReference type="ChEBI" id="CHEBI:15377"/>
        <dbReference type="ChEBI" id="CHEBI:15378"/>
        <dbReference type="ChEBI" id="CHEBI:57540"/>
        <dbReference type="ChEBI" id="CHEBI:57945"/>
        <dbReference type="ChEBI" id="CHEBI:58264"/>
        <dbReference type="ChEBI" id="CHEBI:59888"/>
        <dbReference type="EC" id="1.2.1.19"/>
    </reaction>
    <physiologicalReaction direction="left-to-right" evidence="7">
        <dbReference type="Rhea" id="RHEA:19106"/>
    </physiologicalReaction>
</comment>
<evidence type="ECO:0000256" key="8">
    <source>
        <dbReference type="PROSITE-ProRule" id="PRU10007"/>
    </source>
</evidence>
<dbReference type="RefSeq" id="XP_056847300.1">
    <property type="nucleotide sequence ID" value="XM_056991320.1"/>
</dbReference>
<accession>A0A9W3C6Z7</accession>
<feature type="domain" description="Aldehyde dehydrogenase" evidence="10">
    <location>
        <begin position="35"/>
        <end position="150"/>
    </location>
</feature>
<evidence type="ECO:0000259" key="10">
    <source>
        <dbReference type="Pfam" id="PF00171"/>
    </source>
</evidence>
<dbReference type="Pfam" id="PF00171">
    <property type="entry name" value="Aldedh"/>
    <property type="match status" value="2"/>
</dbReference>
<reference evidence="12" key="2">
    <citation type="submission" date="2025-08" db="UniProtKB">
        <authorList>
            <consortium name="RefSeq"/>
        </authorList>
    </citation>
    <scope>IDENTIFICATION</scope>
    <source>
        <tissue evidence="12">Leaf</tissue>
    </source>
</reference>
<evidence type="ECO:0000256" key="4">
    <source>
        <dbReference type="ARBA" id="ARBA00023053"/>
    </source>
</evidence>
<evidence type="ECO:0000256" key="3">
    <source>
        <dbReference type="ARBA" id="ARBA00023027"/>
    </source>
</evidence>
<dbReference type="AlphaFoldDB" id="A0A9W3C6Z7"/>
<dbReference type="OrthoDB" id="310895at2759"/>
<keyword evidence="4" id="KW-0915">Sodium</keyword>
<keyword evidence="3" id="KW-0520">NAD</keyword>
<dbReference type="InterPro" id="IPR016163">
    <property type="entry name" value="Ald_DH_C"/>
</dbReference>
<evidence type="ECO:0000256" key="2">
    <source>
        <dbReference type="ARBA" id="ARBA00023002"/>
    </source>
</evidence>
<gene>
    <name evidence="12" type="primary">LOC108835320</name>
</gene>
<dbReference type="GO" id="GO:0110095">
    <property type="term" value="P:cellular detoxification of aldehyde"/>
    <property type="evidence" value="ECO:0007669"/>
    <property type="project" value="UniProtKB-ARBA"/>
</dbReference>
<evidence type="ECO:0000313" key="12">
    <source>
        <dbReference type="RefSeq" id="XP_056847300.1"/>
    </source>
</evidence>
<dbReference type="PANTHER" id="PTHR43860:SF14">
    <property type="entry name" value="AMINOALDEHYDE DEHYDROGENASE ALDH10A8, CHLOROPLASTIC"/>
    <property type="match status" value="1"/>
</dbReference>